<proteinExistence type="predicted"/>
<gene>
    <name evidence="1" type="ORF">HAX54_006711</name>
</gene>
<comment type="caution">
    <text evidence="1">The sequence shown here is derived from an EMBL/GenBank/DDBJ whole genome shotgun (WGS) entry which is preliminary data.</text>
</comment>
<evidence type="ECO:0000313" key="2">
    <source>
        <dbReference type="Proteomes" id="UP000823775"/>
    </source>
</evidence>
<keyword evidence="2" id="KW-1185">Reference proteome</keyword>
<sequence length="74" mass="8841">MEERGKKRYNVDGSDEANRVASELYDGFSYNISKVNQGYGYVYNENQVTKETKAPPPQPTWMKKQWDERWKKKF</sequence>
<protein>
    <submittedName>
        <fullName evidence="1">Uncharacterized protein</fullName>
    </submittedName>
</protein>
<organism evidence="1 2">
    <name type="scientific">Datura stramonium</name>
    <name type="common">Jimsonweed</name>
    <name type="synonym">Common thornapple</name>
    <dbReference type="NCBI Taxonomy" id="4076"/>
    <lineage>
        <taxon>Eukaryota</taxon>
        <taxon>Viridiplantae</taxon>
        <taxon>Streptophyta</taxon>
        <taxon>Embryophyta</taxon>
        <taxon>Tracheophyta</taxon>
        <taxon>Spermatophyta</taxon>
        <taxon>Magnoliopsida</taxon>
        <taxon>eudicotyledons</taxon>
        <taxon>Gunneridae</taxon>
        <taxon>Pentapetalae</taxon>
        <taxon>asterids</taxon>
        <taxon>lamiids</taxon>
        <taxon>Solanales</taxon>
        <taxon>Solanaceae</taxon>
        <taxon>Solanoideae</taxon>
        <taxon>Datureae</taxon>
        <taxon>Datura</taxon>
    </lineage>
</organism>
<reference evidence="1 2" key="1">
    <citation type="journal article" date="2021" name="BMC Genomics">
        <title>Datura genome reveals duplications of psychoactive alkaloid biosynthetic genes and high mutation rate following tissue culture.</title>
        <authorList>
            <person name="Rajewski A."/>
            <person name="Carter-House D."/>
            <person name="Stajich J."/>
            <person name="Litt A."/>
        </authorList>
    </citation>
    <scope>NUCLEOTIDE SEQUENCE [LARGE SCALE GENOMIC DNA]</scope>
    <source>
        <strain evidence="1">AR-01</strain>
    </source>
</reference>
<dbReference type="EMBL" id="JACEIK010001340">
    <property type="protein sequence ID" value="MCD7468475.1"/>
    <property type="molecule type" value="Genomic_DNA"/>
</dbReference>
<dbReference type="Proteomes" id="UP000823775">
    <property type="component" value="Unassembled WGS sequence"/>
</dbReference>
<name>A0ABS8TC23_DATST</name>
<evidence type="ECO:0000313" key="1">
    <source>
        <dbReference type="EMBL" id="MCD7468475.1"/>
    </source>
</evidence>
<accession>A0ABS8TC23</accession>